<proteinExistence type="predicted"/>
<name>A0ABV8CBQ1_9GAMM</name>
<accession>A0ABV8CBQ1</accession>
<dbReference type="InterPro" id="IPR009387">
    <property type="entry name" value="HigB-2"/>
</dbReference>
<dbReference type="Pfam" id="PF06296">
    <property type="entry name" value="RelE"/>
    <property type="match status" value="1"/>
</dbReference>
<protein>
    <submittedName>
        <fullName evidence="1">Type II toxin-antitoxin system RelE/ParE family toxin</fullName>
    </submittedName>
</protein>
<dbReference type="RefSeq" id="WP_382340367.1">
    <property type="nucleotide sequence ID" value="NZ_JBHSAB010000001.1"/>
</dbReference>
<comment type="caution">
    <text evidence="1">The sequence shown here is derived from an EMBL/GenBank/DDBJ whole genome shotgun (WGS) entry which is preliminary data.</text>
</comment>
<reference evidence="2" key="1">
    <citation type="journal article" date="2019" name="Int. J. Syst. Evol. Microbiol.">
        <title>The Global Catalogue of Microorganisms (GCM) 10K type strain sequencing project: providing services to taxonomists for standard genome sequencing and annotation.</title>
        <authorList>
            <consortium name="The Broad Institute Genomics Platform"/>
            <consortium name="The Broad Institute Genome Sequencing Center for Infectious Disease"/>
            <person name="Wu L."/>
            <person name="Ma J."/>
        </authorList>
    </citation>
    <scope>NUCLEOTIDE SEQUENCE [LARGE SCALE GENOMIC DNA]</scope>
    <source>
        <strain evidence="2">CCUG 59858</strain>
    </source>
</reference>
<dbReference type="Proteomes" id="UP001595758">
    <property type="component" value="Unassembled WGS sequence"/>
</dbReference>
<organism evidence="1 2">
    <name type="scientific">Legionella dresdenensis</name>
    <dbReference type="NCBI Taxonomy" id="450200"/>
    <lineage>
        <taxon>Bacteria</taxon>
        <taxon>Pseudomonadati</taxon>
        <taxon>Pseudomonadota</taxon>
        <taxon>Gammaproteobacteria</taxon>
        <taxon>Legionellales</taxon>
        <taxon>Legionellaceae</taxon>
        <taxon>Legionella</taxon>
    </lineage>
</organism>
<dbReference type="EMBL" id="JBHSAB010000001">
    <property type="protein sequence ID" value="MFC3907735.1"/>
    <property type="molecule type" value="Genomic_DNA"/>
</dbReference>
<evidence type="ECO:0000313" key="1">
    <source>
        <dbReference type="EMBL" id="MFC3907735.1"/>
    </source>
</evidence>
<evidence type="ECO:0000313" key="2">
    <source>
        <dbReference type="Proteomes" id="UP001595758"/>
    </source>
</evidence>
<gene>
    <name evidence="1" type="ORF">ACFORL_01395</name>
</gene>
<sequence>MKHYKIKKFTREAKKELVNDALLIDTINDFLNLDTQNQNQYSLGSGLYKLRLATKEGRGKSGGSRTILAYKANNKIIWLHLFSKNEKGNVTASELKKLKLLSTILLNLSETDIQSMINMGELLEVDKNV</sequence>
<keyword evidence="2" id="KW-1185">Reference proteome</keyword>